<feature type="transmembrane region" description="Helical" evidence="2">
    <location>
        <begin position="29"/>
        <end position="55"/>
    </location>
</feature>
<evidence type="ECO:0000313" key="4">
    <source>
        <dbReference type="Proteomes" id="UP001055439"/>
    </source>
</evidence>
<organism evidence="3 4">
    <name type="scientific">Musa troglodytarum</name>
    <name type="common">fe'i banana</name>
    <dbReference type="NCBI Taxonomy" id="320322"/>
    <lineage>
        <taxon>Eukaryota</taxon>
        <taxon>Viridiplantae</taxon>
        <taxon>Streptophyta</taxon>
        <taxon>Embryophyta</taxon>
        <taxon>Tracheophyta</taxon>
        <taxon>Spermatophyta</taxon>
        <taxon>Magnoliopsida</taxon>
        <taxon>Liliopsida</taxon>
        <taxon>Zingiberales</taxon>
        <taxon>Musaceae</taxon>
        <taxon>Musa</taxon>
    </lineage>
</organism>
<keyword evidence="2" id="KW-0472">Membrane</keyword>
<dbReference type="AlphaFoldDB" id="A0A9E7L723"/>
<evidence type="ECO:0000256" key="2">
    <source>
        <dbReference type="SAM" id="Phobius"/>
    </source>
</evidence>
<gene>
    <name evidence="3" type="ORF">MUK42_35086</name>
</gene>
<keyword evidence="4" id="KW-1185">Reference proteome</keyword>
<protein>
    <submittedName>
        <fullName evidence="3">Uncharacterized protein</fullName>
    </submittedName>
</protein>
<keyword evidence="2" id="KW-1133">Transmembrane helix</keyword>
<evidence type="ECO:0000256" key="1">
    <source>
        <dbReference type="SAM" id="MobiDB-lite"/>
    </source>
</evidence>
<proteinExistence type="predicted"/>
<name>A0A9E7L723_9LILI</name>
<keyword evidence="2" id="KW-0812">Transmembrane</keyword>
<reference evidence="3" key="1">
    <citation type="submission" date="2022-05" db="EMBL/GenBank/DDBJ databases">
        <title>The Musa troglodytarum L. genome provides insights into the mechanism of non-climacteric behaviour and enrichment of carotenoids.</title>
        <authorList>
            <person name="Wang J."/>
        </authorList>
    </citation>
    <scope>NUCLEOTIDE SEQUENCE</scope>
    <source>
        <tissue evidence="3">Leaf</tissue>
    </source>
</reference>
<dbReference type="EMBL" id="CP097510">
    <property type="protein sequence ID" value="URE40370.1"/>
    <property type="molecule type" value="Genomic_DNA"/>
</dbReference>
<accession>A0A9E7L723</accession>
<feature type="region of interest" description="Disordered" evidence="1">
    <location>
        <begin position="1"/>
        <end position="25"/>
    </location>
</feature>
<dbReference type="Proteomes" id="UP001055439">
    <property type="component" value="Chromosome 8"/>
</dbReference>
<sequence length="73" mass="7982">MPSLSSVRVGRSPSDGVGHRSASAPPNHYSLLLVVPLYIMQCIAFVPTLVGRLSVEEMKSLRRRSMACDRRAA</sequence>
<evidence type="ECO:0000313" key="3">
    <source>
        <dbReference type="EMBL" id="URE40370.1"/>
    </source>
</evidence>